<dbReference type="PATRIC" id="fig|1132509.6.peg.1897"/>
<dbReference type="Proteomes" id="UP000011566">
    <property type="component" value="Unassembled WGS sequence"/>
</dbReference>
<evidence type="ECO:0000313" key="2">
    <source>
        <dbReference type="EMBL" id="EMA38827.1"/>
    </source>
</evidence>
<dbReference type="AlphaFoldDB" id="M0LZ31"/>
<dbReference type="EMBL" id="AOMB01000023">
    <property type="protein sequence ID" value="EMA38827.1"/>
    <property type="molecule type" value="Genomic_DNA"/>
</dbReference>
<gene>
    <name evidence="2" type="ORF">C447_08393</name>
</gene>
<evidence type="ECO:0000313" key="3">
    <source>
        <dbReference type="Proteomes" id="UP000011566"/>
    </source>
</evidence>
<organism evidence="2 3">
    <name type="scientific">Halococcus hamelinensis 100A6</name>
    <dbReference type="NCBI Taxonomy" id="1132509"/>
    <lineage>
        <taxon>Archaea</taxon>
        <taxon>Methanobacteriati</taxon>
        <taxon>Methanobacteriota</taxon>
        <taxon>Stenosarchaea group</taxon>
        <taxon>Halobacteria</taxon>
        <taxon>Halobacteriales</taxon>
        <taxon>Halococcaceae</taxon>
        <taxon>Halococcus</taxon>
    </lineage>
</organism>
<dbReference type="InterPro" id="IPR039535">
    <property type="entry name" value="ASST-like"/>
</dbReference>
<keyword evidence="1" id="KW-0472">Membrane</keyword>
<keyword evidence="1" id="KW-1133">Transmembrane helix</keyword>
<name>M0LZ31_9EURY</name>
<feature type="transmembrane region" description="Helical" evidence="1">
    <location>
        <begin position="411"/>
        <end position="431"/>
    </location>
</feature>
<comment type="caution">
    <text evidence="2">The sequence shown here is derived from an EMBL/GenBank/DDBJ whole genome shotgun (WGS) entry which is preliminary data.</text>
</comment>
<accession>M0LZ31</accession>
<evidence type="ECO:0000256" key="1">
    <source>
        <dbReference type="SAM" id="Phobius"/>
    </source>
</evidence>
<dbReference type="PANTHER" id="PTHR35340">
    <property type="entry name" value="PQQ ENZYME REPEAT PROTEIN-RELATED"/>
    <property type="match status" value="1"/>
</dbReference>
<dbReference type="SUPFAM" id="SSF101898">
    <property type="entry name" value="NHL repeat"/>
    <property type="match status" value="1"/>
</dbReference>
<dbReference type="eggNOG" id="arCOG06169">
    <property type="taxonomic scope" value="Archaea"/>
</dbReference>
<sequence length="438" mass="47190">MALVLVAVVAVAGSLAVSAATGPSAISNANANDSADRGKTVVGMQAAGRVSMFDSNGSRLWTFGTPDTDYFDVTVLDNGSVLTGYITEGEQECGQYEAPCARTGFQIIDPGPDANPDPQVTSEWSFPVPEMLNNEVHDVEPLPSGEFIMTDMANERVFTVAPNGTTTWQWNASERYDAPDDPVSTDWLHINDVDRIGEGRYMVSVRNANQLLIIQRGEGVVDVINEDTGDADDAICKENNGLRDFSNDSGGDVLCGDPEVMNHQHNPQYLGPDAIMVADSDNNRIVELHNESGGWDVAWGVDSSNDRGYSWPRDADRLPNGNTLITDSRNDRVVEVTPNGTTIWTADTGRWPYEAERLPAQETLNDSSLPRMNASADSGTIGGAETSIPFVGQAYAGLSYVVSLPLWFAPWHIAVVVVGLLLTIVGGGLVWSGRRRAP</sequence>
<dbReference type="Gene3D" id="2.120.10.30">
    <property type="entry name" value="TolB, C-terminal domain"/>
    <property type="match status" value="1"/>
</dbReference>
<protein>
    <recommendedName>
        <fullName evidence="4">Arylsulfotransferase (ASST)</fullName>
    </recommendedName>
</protein>
<evidence type="ECO:0008006" key="4">
    <source>
        <dbReference type="Google" id="ProtNLM"/>
    </source>
</evidence>
<dbReference type="Pfam" id="PF14269">
    <property type="entry name" value="Arylsulfotran_2"/>
    <property type="match status" value="1"/>
</dbReference>
<dbReference type="PANTHER" id="PTHR35340:SF5">
    <property type="entry name" value="ASST-DOMAIN-CONTAINING PROTEIN"/>
    <property type="match status" value="1"/>
</dbReference>
<proteinExistence type="predicted"/>
<keyword evidence="1" id="KW-0812">Transmembrane</keyword>
<keyword evidence="3" id="KW-1185">Reference proteome</keyword>
<dbReference type="InterPro" id="IPR011042">
    <property type="entry name" value="6-blade_b-propeller_TolB-like"/>
</dbReference>
<dbReference type="InterPro" id="IPR053143">
    <property type="entry name" value="Arylsulfate_ST"/>
</dbReference>
<reference evidence="2 3" key="1">
    <citation type="journal article" date="2014" name="PLoS Genet.">
        <title>Phylogenetically driven sequencing of extremely halophilic archaea reveals strategies for static and dynamic osmo-response.</title>
        <authorList>
            <person name="Becker E.A."/>
            <person name="Seitzer P.M."/>
            <person name="Tritt A."/>
            <person name="Larsen D."/>
            <person name="Krusor M."/>
            <person name="Yao A.I."/>
            <person name="Wu D."/>
            <person name="Madern D."/>
            <person name="Eisen J.A."/>
            <person name="Darling A.E."/>
            <person name="Facciotti M.T."/>
        </authorList>
    </citation>
    <scope>NUCLEOTIDE SEQUENCE [LARGE SCALE GENOMIC DNA]</scope>
    <source>
        <strain evidence="2 3">100A6</strain>
    </source>
</reference>